<dbReference type="RefSeq" id="WP_074950603.1">
    <property type="nucleotide sequence ID" value="NZ_FPBV01000005.1"/>
</dbReference>
<sequence length="122" mass="13779">MLRLDVLKTIIERALRDHPEPFTQDGPRFTWTGSTRVVSKATERRYEPVVTITMETQPRLAAQVAACVCKPGVRFADLQIAALVDTRLRGHIHVTGLPRGDEKHDLMKFLKKAEEEVASSTR</sequence>
<proteinExistence type="predicted"/>
<accession>A0A1I7HSM9</accession>
<dbReference type="EMBL" id="FPBV01000005">
    <property type="protein sequence ID" value="SFU63569.1"/>
    <property type="molecule type" value="Genomic_DNA"/>
</dbReference>
<dbReference type="OrthoDB" id="2375651at2"/>
<protein>
    <submittedName>
        <fullName evidence="1">Uncharacterized protein</fullName>
    </submittedName>
</protein>
<dbReference type="AlphaFoldDB" id="A0A1I7HSM9"/>
<evidence type="ECO:0000313" key="2">
    <source>
        <dbReference type="Proteomes" id="UP000183508"/>
    </source>
</evidence>
<dbReference type="Proteomes" id="UP000183508">
    <property type="component" value="Unassembled WGS sequence"/>
</dbReference>
<gene>
    <name evidence="1" type="ORF">SAMN05421543_10575</name>
</gene>
<evidence type="ECO:0000313" key="1">
    <source>
        <dbReference type="EMBL" id="SFU63569.1"/>
    </source>
</evidence>
<organism evidence="1 2">
    <name type="scientific">Alicyclobacillus macrosporangiidus</name>
    <dbReference type="NCBI Taxonomy" id="392015"/>
    <lineage>
        <taxon>Bacteria</taxon>
        <taxon>Bacillati</taxon>
        <taxon>Bacillota</taxon>
        <taxon>Bacilli</taxon>
        <taxon>Bacillales</taxon>
        <taxon>Alicyclobacillaceae</taxon>
        <taxon>Alicyclobacillus</taxon>
    </lineage>
</organism>
<reference evidence="2" key="1">
    <citation type="submission" date="2016-10" db="EMBL/GenBank/DDBJ databases">
        <authorList>
            <person name="Varghese N."/>
        </authorList>
    </citation>
    <scope>NUCLEOTIDE SEQUENCE [LARGE SCALE GENOMIC DNA]</scope>
    <source>
        <strain evidence="2">DSM 17980</strain>
    </source>
</reference>
<keyword evidence="2" id="KW-1185">Reference proteome</keyword>
<name>A0A1I7HSM9_9BACL</name>